<proteinExistence type="predicted"/>
<comment type="caution">
    <text evidence="2">The sequence shown here is derived from an EMBL/GenBank/DDBJ whole genome shotgun (WGS) entry which is preliminary data.</text>
</comment>
<sequence length="464" mass="52803">MRKLLLLFLVVTQVSAQEFTVKKGMVVDSLKVSDSLSETYALYLPSEFQGEKNWPVLFLFDGEGRGRSAAQLFRSAAEEQGYLLISSNNISVENEISENLEIAKRLINNSANTFPLDIRMVAAAGSMEGGKVASIIPVIYNDILGAIAVGNYWVNLDMFEKKKEFTFIGIAGDEQYTSAGIKFTAELLRTFKFPSQVYSFEGDMDWPKNGTISSAVGSLTLEAMRKGFRSADRDLIEQLFNADLLHANKMVSNVRLVEAMEFLELMEDKYKGLHDLAEVEEKQKQIRRSRNFVSQEKEYTEVEEKEMRLMEDFIYYLGADIQTANFENLGWWNYQKIQLDSLSGKSGPEGKMAKRLIGFIDYLAENAEKELEEEHASLDKMMIANIIQTIYNPKNFKAYKKIISLSAQDNDFSTALFYLEEMLKHGYKNQDALYDIEGTLGLRLTPEFNAIIENYLGSSRYYSN</sequence>
<accession>A0ABW3IIS7</accession>
<dbReference type="InterPro" id="IPR029058">
    <property type="entry name" value="AB_hydrolase_fold"/>
</dbReference>
<evidence type="ECO:0008006" key="4">
    <source>
        <dbReference type="Google" id="ProtNLM"/>
    </source>
</evidence>
<gene>
    <name evidence="2" type="ORF">ACFQ1G_13840</name>
</gene>
<dbReference type="Gene3D" id="3.40.50.1820">
    <property type="entry name" value="alpha/beta hydrolase"/>
    <property type="match status" value="1"/>
</dbReference>
<evidence type="ECO:0000313" key="3">
    <source>
        <dbReference type="Proteomes" id="UP001597100"/>
    </source>
</evidence>
<evidence type="ECO:0000256" key="1">
    <source>
        <dbReference type="SAM" id="SignalP"/>
    </source>
</evidence>
<evidence type="ECO:0000313" key="2">
    <source>
        <dbReference type="EMBL" id="MFD0977874.1"/>
    </source>
</evidence>
<feature type="signal peptide" evidence="1">
    <location>
        <begin position="1"/>
        <end position="16"/>
    </location>
</feature>
<feature type="chain" id="PRO_5045968480" description="Alpha/beta hydrolase" evidence="1">
    <location>
        <begin position="17"/>
        <end position="464"/>
    </location>
</feature>
<name>A0ABW3IIS7_9FLAO</name>
<dbReference type="SUPFAM" id="SSF53474">
    <property type="entry name" value="alpha/beta-Hydrolases"/>
    <property type="match status" value="1"/>
</dbReference>
<keyword evidence="1" id="KW-0732">Signal</keyword>
<keyword evidence="3" id="KW-1185">Reference proteome</keyword>
<reference evidence="3" key="1">
    <citation type="journal article" date="2019" name="Int. J. Syst. Evol. Microbiol.">
        <title>The Global Catalogue of Microorganisms (GCM) 10K type strain sequencing project: providing services to taxonomists for standard genome sequencing and annotation.</title>
        <authorList>
            <consortium name="The Broad Institute Genomics Platform"/>
            <consortium name="The Broad Institute Genome Sequencing Center for Infectious Disease"/>
            <person name="Wu L."/>
            <person name="Ma J."/>
        </authorList>
    </citation>
    <scope>NUCLEOTIDE SEQUENCE [LARGE SCALE GENOMIC DNA]</scope>
    <source>
        <strain evidence="3">CCUG 60898</strain>
    </source>
</reference>
<dbReference type="Proteomes" id="UP001597100">
    <property type="component" value="Unassembled WGS sequence"/>
</dbReference>
<dbReference type="EMBL" id="JBHTJP010000035">
    <property type="protein sequence ID" value="MFD0977874.1"/>
    <property type="molecule type" value="Genomic_DNA"/>
</dbReference>
<protein>
    <recommendedName>
        <fullName evidence="4">Alpha/beta hydrolase</fullName>
    </recommendedName>
</protein>
<organism evidence="2 3">
    <name type="scientific">Salinimicrobium gaetbulicola</name>
    <dbReference type="NCBI Taxonomy" id="999702"/>
    <lineage>
        <taxon>Bacteria</taxon>
        <taxon>Pseudomonadati</taxon>
        <taxon>Bacteroidota</taxon>
        <taxon>Flavobacteriia</taxon>
        <taxon>Flavobacteriales</taxon>
        <taxon>Flavobacteriaceae</taxon>
        <taxon>Salinimicrobium</taxon>
    </lineage>
</organism>
<dbReference type="RefSeq" id="WP_380740513.1">
    <property type="nucleotide sequence ID" value="NZ_JBHTJP010000035.1"/>
</dbReference>